<keyword evidence="3" id="KW-1185">Reference proteome</keyword>
<reference evidence="2 3" key="1">
    <citation type="submission" date="2015-01" db="EMBL/GenBank/DDBJ databases">
        <title>The Genome Sequence of Ochroconis gallopava CBS43764.</title>
        <authorList>
            <consortium name="The Broad Institute Genomics Platform"/>
            <person name="Cuomo C."/>
            <person name="de Hoog S."/>
            <person name="Gorbushina A."/>
            <person name="Stielow B."/>
            <person name="Teixiera M."/>
            <person name="Abouelleil A."/>
            <person name="Chapman S.B."/>
            <person name="Priest M."/>
            <person name="Young S.K."/>
            <person name="Wortman J."/>
            <person name="Nusbaum C."/>
            <person name="Birren B."/>
        </authorList>
    </citation>
    <scope>NUCLEOTIDE SEQUENCE [LARGE SCALE GENOMIC DNA]</scope>
    <source>
        <strain evidence="2 3">CBS 43764</strain>
    </source>
</reference>
<feature type="compositionally biased region" description="Low complexity" evidence="1">
    <location>
        <begin position="59"/>
        <end position="68"/>
    </location>
</feature>
<dbReference type="EMBL" id="KN847530">
    <property type="protein sequence ID" value="KIW08682.1"/>
    <property type="molecule type" value="Genomic_DNA"/>
</dbReference>
<dbReference type="RefSeq" id="XP_016218551.1">
    <property type="nucleotide sequence ID" value="XM_016353398.1"/>
</dbReference>
<evidence type="ECO:0000256" key="1">
    <source>
        <dbReference type="SAM" id="MobiDB-lite"/>
    </source>
</evidence>
<dbReference type="EMBL" id="KN847530">
    <property type="protein sequence ID" value="KIW08683.1"/>
    <property type="molecule type" value="Genomic_DNA"/>
</dbReference>
<gene>
    <name evidence="2" type="ORF">PV09_00633</name>
</gene>
<dbReference type="RefSeq" id="XP_016218552.1">
    <property type="nucleotide sequence ID" value="XM_016353399.1"/>
</dbReference>
<dbReference type="HOGENOM" id="CLU_1856836_0_0_1"/>
<accession>A0A0D2APR1</accession>
<evidence type="ECO:0000313" key="3">
    <source>
        <dbReference type="Proteomes" id="UP000053259"/>
    </source>
</evidence>
<dbReference type="Proteomes" id="UP000053259">
    <property type="component" value="Unassembled WGS sequence"/>
</dbReference>
<proteinExistence type="predicted"/>
<organism evidence="2 3">
    <name type="scientific">Verruconis gallopava</name>
    <dbReference type="NCBI Taxonomy" id="253628"/>
    <lineage>
        <taxon>Eukaryota</taxon>
        <taxon>Fungi</taxon>
        <taxon>Dikarya</taxon>
        <taxon>Ascomycota</taxon>
        <taxon>Pezizomycotina</taxon>
        <taxon>Dothideomycetes</taxon>
        <taxon>Pleosporomycetidae</taxon>
        <taxon>Venturiales</taxon>
        <taxon>Sympoventuriaceae</taxon>
        <taxon>Verruconis</taxon>
    </lineage>
</organism>
<feature type="region of interest" description="Disordered" evidence="1">
    <location>
        <begin position="1"/>
        <end position="111"/>
    </location>
</feature>
<sequence>MATYSNTSGDGWPTYDIAPPPYLVGTSTTSSFSSGAEHCKHLESRQSWPHTSYRHRSGRSSSQRPSESNKCNKDPSGHSGRMFLCFPLPSTHSRHSSHTYRDDNRDRVRDSSMRRLGRRCKSMWCGPPELRQQDAHFG</sequence>
<feature type="compositionally biased region" description="Basic and acidic residues" evidence="1">
    <location>
        <begin position="99"/>
        <end position="111"/>
    </location>
</feature>
<protein>
    <submittedName>
        <fullName evidence="2">Uncharacterized protein</fullName>
    </submittedName>
</protein>
<dbReference type="GeneID" id="27308606"/>
<evidence type="ECO:0000313" key="2">
    <source>
        <dbReference type="EMBL" id="KIW08683.1"/>
    </source>
</evidence>
<dbReference type="AlphaFoldDB" id="A0A0D2APR1"/>
<dbReference type="VEuPathDB" id="FungiDB:PV09_00633"/>
<name>A0A0D2APR1_9PEZI</name>